<accession>A0A926FC15</accession>
<protein>
    <recommendedName>
        <fullName evidence="11">Purine nucleoside phosphorylase</fullName>
    </recommendedName>
</protein>
<comment type="catalytic activity">
    <reaction evidence="8">
        <text>adenosine + H2O + H(+) = inosine + NH4(+)</text>
        <dbReference type="Rhea" id="RHEA:24408"/>
        <dbReference type="ChEBI" id="CHEBI:15377"/>
        <dbReference type="ChEBI" id="CHEBI:15378"/>
        <dbReference type="ChEBI" id="CHEBI:16335"/>
        <dbReference type="ChEBI" id="CHEBI:17596"/>
        <dbReference type="ChEBI" id="CHEBI:28938"/>
        <dbReference type="EC" id="3.5.4.4"/>
    </reaction>
    <physiologicalReaction direction="left-to-right" evidence="8">
        <dbReference type="Rhea" id="RHEA:24409"/>
    </physiologicalReaction>
</comment>
<dbReference type="GO" id="GO:0017061">
    <property type="term" value="F:S-methyl-5-thioadenosine phosphorylase activity"/>
    <property type="evidence" value="ECO:0007669"/>
    <property type="project" value="UniProtKB-EC"/>
</dbReference>
<evidence type="ECO:0000313" key="12">
    <source>
        <dbReference type="EMBL" id="MBC8595584.1"/>
    </source>
</evidence>
<dbReference type="NCBIfam" id="TIGR00726">
    <property type="entry name" value="peptidoglycan editing factor PgeF"/>
    <property type="match status" value="1"/>
</dbReference>
<evidence type="ECO:0000256" key="3">
    <source>
        <dbReference type="ARBA" id="ARBA00007353"/>
    </source>
</evidence>
<keyword evidence="7" id="KW-0862">Zinc</keyword>
<evidence type="ECO:0000256" key="9">
    <source>
        <dbReference type="ARBA" id="ARBA00048968"/>
    </source>
</evidence>
<comment type="similarity">
    <text evidence="3 11">Belongs to the purine nucleoside phosphorylase YfiH/LACC1 family.</text>
</comment>
<dbReference type="InterPro" id="IPR038371">
    <property type="entry name" value="Cu_polyphenol_OxRdtase_sf"/>
</dbReference>
<sequence>MESKNSIINENNGVGYITYPNLAKLDFVRHASSVRKGGISKIPYLASMNLGFHTDDDTETVRENFRIFAKAVGIDVNDMVSSSQFHNANIRVATASDRGKGILKSADYEDVDALVTNEKNVALTVFGADCVPLLFADSKNKAVGAAHCGWRGTFKELAPLTVKKMKEIYNSNPKNIFVAIAPCIHCCCYEVDENLFTDFENKFPGIAQTDALRRENGKFYLDLPKINKQLLIKEGVPEENILISDLCSGCDPANLFSHRKSGGKRGIMASVIEIIK</sequence>
<organism evidence="12 13">
    <name type="scientific">Qingrenia yutianensis</name>
    <dbReference type="NCBI Taxonomy" id="2763676"/>
    <lineage>
        <taxon>Bacteria</taxon>
        <taxon>Bacillati</taxon>
        <taxon>Bacillota</taxon>
        <taxon>Clostridia</taxon>
        <taxon>Eubacteriales</taxon>
        <taxon>Oscillospiraceae</taxon>
        <taxon>Qingrenia</taxon>
    </lineage>
</organism>
<evidence type="ECO:0000256" key="5">
    <source>
        <dbReference type="ARBA" id="ARBA00022723"/>
    </source>
</evidence>
<name>A0A926FC15_9FIRM</name>
<dbReference type="EMBL" id="JACRTE010000001">
    <property type="protein sequence ID" value="MBC8595584.1"/>
    <property type="molecule type" value="Genomic_DNA"/>
</dbReference>
<evidence type="ECO:0000313" key="13">
    <source>
        <dbReference type="Proteomes" id="UP000647416"/>
    </source>
</evidence>
<keyword evidence="6" id="KW-0378">Hydrolase</keyword>
<keyword evidence="4" id="KW-0808">Transferase</keyword>
<dbReference type="RefSeq" id="WP_262431248.1">
    <property type="nucleotide sequence ID" value="NZ_JACRTE010000001.1"/>
</dbReference>
<comment type="catalytic activity">
    <reaction evidence="1">
        <text>inosine + phosphate = alpha-D-ribose 1-phosphate + hypoxanthine</text>
        <dbReference type="Rhea" id="RHEA:27646"/>
        <dbReference type="ChEBI" id="CHEBI:17368"/>
        <dbReference type="ChEBI" id="CHEBI:17596"/>
        <dbReference type="ChEBI" id="CHEBI:43474"/>
        <dbReference type="ChEBI" id="CHEBI:57720"/>
        <dbReference type="EC" id="2.4.2.1"/>
    </reaction>
    <physiologicalReaction direction="left-to-right" evidence="1">
        <dbReference type="Rhea" id="RHEA:27647"/>
    </physiologicalReaction>
</comment>
<keyword evidence="13" id="KW-1185">Reference proteome</keyword>
<dbReference type="GO" id="GO:0016787">
    <property type="term" value="F:hydrolase activity"/>
    <property type="evidence" value="ECO:0007669"/>
    <property type="project" value="UniProtKB-KW"/>
</dbReference>
<proteinExistence type="inferred from homology"/>
<dbReference type="AlphaFoldDB" id="A0A926FC15"/>
<evidence type="ECO:0000256" key="10">
    <source>
        <dbReference type="ARBA" id="ARBA00049893"/>
    </source>
</evidence>
<dbReference type="Pfam" id="PF02578">
    <property type="entry name" value="Cu-oxidase_4"/>
    <property type="match status" value="1"/>
</dbReference>
<evidence type="ECO:0000256" key="2">
    <source>
        <dbReference type="ARBA" id="ARBA00003215"/>
    </source>
</evidence>
<evidence type="ECO:0000256" key="8">
    <source>
        <dbReference type="ARBA" id="ARBA00047989"/>
    </source>
</evidence>
<evidence type="ECO:0000256" key="6">
    <source>
        <dbReference type="ARBA" id="ARBA00022801"/>
    </source>
</evidence>
<dbReference type="InterPro" id="IPR003730">
    <property type="entry name" value="Cu_polyphenol_OxRdtase"/>
</dbReference>
<evidence type="ECO:0000256" key="4">
    <source>
        <dbReference type="ARBA" id="ARBA00022679"/>
    </source>
</evidence>
<dbReference type="Gene3D" id="3.60.140.10">
    <property type="entry name" value="CNF1/YfiH-like putative cysteine hydrolases"/>
    <property type="match status" value="1"/>
</dbReference>
<evidence type="ECO:0000256" key="1">
    <source>
        <dbReference type="ARBA" id="ARBA00000553"/>
    </source>
</evidence>
<dbReference type="Proteomes" id="UP000647416">
    <property type="component" value="Unassembled WGS sequence"/>
</dbReference>
<reference evidence="12" key="1">
    <citation type="submission" date="2020-08" db="EMBL/GenBank/DDBJ databases">
        <title>Genome public.</title>
        <authorList>
            <person name="Liu C."/>
            <person name="Sun Q."/>
        </authorList>
    </citation>
    <scope>NUCLEOTIDE SEQUENCE</scope>
    <source>
        <strain evidence="12">NSJ-50</strain>
    </source>
</reference>
<dbReference type="SUPFAM" id="SSF64438">
    <property type="entry name" value="CNF1/YfiH-like putative cysteine hydrolases"/>
    <property type="match status" value="1"/>
</dbReference>
<dbReference type="CDD" id="cd16833">
    <property type="entry name" value="YfiH"/>
    <property type="match status" value="1"/>
</dbReference>
<comment type="caution">
    <text evidence="12">The sequence shown here is derived from an EMBL/GenBank/DDBJ whole genome shotgun (WGS) entry which is preliminary data.</text>
</comment>
<evidence type="ECO:0000256" key="11">
    <source>
        <dbReference type="RuleBase" id="RU361274"/>
    </source>
</evidence>
<dbReference type="PANTHER" id="PTHR30616">
    <property type="entry name" value="UNCHARACTERIZED PROTEIN YFIH"/>
    <property type="match status" value="1"/>
</dbReference>
<dbReference type="GO" id="GO:0005507">
    <property type="term" value="F:copper ion binding"/>
    <property type="evidence" value="ECO:0007669"/>
    <property type="project" value="TreeGrafter"/>
</dbReference>
<gene>
    <name evidence="12" type="primary">pgeF</name>
    <name evidence="12" type="ORF">H8706_01695</name>
</gene>
<comment type="function">
    <text evidence="2">Purine nucleoside enzyme that catalyzes the phosphorolysis of adenosine and inosine nucleosides, yielding D-ribose 1-phosphate and the respective free bases, adenine and hypoxanthine. Also catalyzes the phosphorolysis of S-methyl-5'-thioadenosine into adenine and S-methyl-5-thio-alpha-D-ribose 1-phosphate. Also has adenosine deaminase activity.</text>
</comment>
<keyword evidence="5" id="KW-0479">Metal-binding</keyword>
<dbReference type="PANTHER" id="PTHR30616:SF2">
    <property type="entry name" value="PURINE NUCLEOSIDE PHOSPHORYLASE LACC1"/>
    <property type="match status" value="1"/>
</dbReference>
<comment type="catalytic activity">
    <reaction evidence="9">
        <text>adenosine + phosphate = alpha-D-ribose 1-phosphate + adenine</text>
        <dbReference type="Rhea" id="RHEA:27642"/>
        <dbReference type="ChEBI" id="CHEBI:16335"/>
        <dbReference type="ChEBI" id="CHEBI:16708"/>
        <dbReference type="ChEBI" id="CHEBI:43474"/>
        <dbReference type="ChEBI" id="CHEBI:57720"/>
        <dbReference type="EC" id="2.4.2.1"/>
    </reaction>
    <physiologicalReaction direction="left-to-right" evidence="9">
        <dbReference type="Rhea" id="RHEA:27643"/>
    </physiologicalReaction>
</comment>
<comment type="catalytic activity">
    <reaction evidence="10">
        <text>S-methyl-5'-thioadenosine + phosphate = 5-(methylsulfanyl)-alpha-D-ribose 1-phosphate + adenine</text>
        <dbReference type="Rhea" id="RHEA:11852"/>
        <dbReference type="ChEBI" id="CHEBI:16708"/>
        <dbReference type="ChEBI" id="CHEBI:17509"/>
        <dbReference type="ChEBI" id="CHEBI:43474"/>
        <dbReference type="ChEBI" id="CHEBI:58533"/>
        <dbReference type="EC" id="2.4.2.28"/>
    </reaction>
    <physiologicalReaction direction="left-to-right" evidence="10">
        <dbReference type="Rhea" id="RHEA:11853"/>
    </physiologicalReaction>
</comment>
<evidence type="ECO:0000256" key="7">
    <source>
        <dbReference type="ARBA" id="ARBA00022833"/>
    </source>
</evidence>
<dbReference type="InterPro" id="IPR011324">
    <property type="entry name" value="Cytotoxic_necrot_fac-like_cat"/>
</dbReference>